<evidence type="ECO:0000256" key="1">
    <source>
        <dbReference type="SAM" id="Phobius"/>
    </source>
</evidence>
<gene>
    <name evidence="2" type="ORF">ACFO9K_19145</name>
</gene>
<feature type="transmembrane region" description="Helical" evidence="1">
    <location>
        <begin position="56"/>
        <end position="78"/>
    </location>
</feature>
<keyword evidence="3" id="KW-1185">Reference proteome</keyword>
<feature type="transmembrane region" description="Helical" evidence="1">
    <location>
        <begin position="131"/>
        <end position="148"/>
    </location>
</feature>
<name>A0ABD5Q7E4_9EURY</name>
<dbReference type="EMBL" id="JBHSHT010000002">
    <property type="protein sequence ID" value="MFC4826377.1"/>
    <property type="molecule type" value="Genomic_DNA"/>
</dbReference>
<sequence length="149" mass="15834">MSRPDGGSGLLLGAGTFGFGLGALLDVVVFHLILQWHHLLSDRIRTTTLDGLRANVYYDGLFSLAMVGVMLVGAGLLWRALNRSAESRSAVRAFGGVLVGAGVFNVFDGIVDHYVLNIHDVVHGTQAFNPHWVGASLLLLGAGILVVTR</sequence>
<comment type="caution">
    <text evidence="2">The sequence shown here is derived from an EMBL/GenBank/DDBJ whole genome shotgun (WGS) entry which is preliminary data.</text>
</comment>
<dbReference type="AlphaFoldDB" id="A0ABD5Q7E4"/>
<protein>
    <submittedName>
        <fullName evidence="2">DUF2243 domain-containing protein</fullName>
    </submittedName>
</protein>
<dbReference type="InterPro" id="IPR018719">
    <property type="entry name" value="DUF2243_membrane"/>
</dbReference>
<accession>A0ABD5Q7E4</accession>
<dbReference type="GeneID" id="73046526"/>
<feature type="transmembrane region" description="Helical" evidence="1">
    <location>
        <begin position="12"/>
        <end position="36"/>
    </location>
</feature>
<dbReference type="Pfam" id="PF10002">
    <property type="entry name" value="DUF2243"/>
    <property type="match status" value="1"/>
</dbReference>
<reference evidence="2 3" key="1">
    <citation type="journal article" date="2019" name="Int. J. Syst. Evol. Microbiol.">
        <title>The Global Catalogue of Microorganisms (GCM) 10K type strain sequencing project: providing services to taxonomists for standard genome sequencing and annotation.</title>
        <authorList>
            <consortium name="The Broad Institute Genomics Platform"/>
            <consortium name="The Broad Institute Genome Sequencing Center for Infectious Disease"/>
            <person name="Wu L."/>
            <person name="Ma J."/>
        </authorList>
    </citation>
    <scope>NUCLEOTIDE SEQUENCE [LARGE SCALE GENOMIC DNA]</scope>
    <source>
        <strain evidence="2 3">XZYJ18</strain>
    </source>
</reference>
<feature type="transmembrane region" description="Helical" evidence="1">
    <location>
        <begin position="90"/>
        <end position="111"/>
    </location>
</feature>
<proteinExistence type="predicted"/>
<dbReference type="RefSeq" id="WP_254268019.1">
    <property type="nucleotide sequence ID" value="NZ_CP100400.1"/>
</dbReference>
<dbReference type="Proteomes" id="UP001595945">
    <property type="component" value="Unassembled WGS sequence"/>
</dbReference>
<organism evidence="2 3">
    <name type="scientific">Halorussus aquaticus</name>
    <dbReference type="NCBI Taxonomy" id="2953748"/>
    <lineage>
        <taxon>Archaea</taxon>
        <taxon>Methanobacteriati</taxon>
        <taxon>Methanobacteriota</taxon>
        <taxon>Stenosarchaea group</taxon>
        <taxon>Halobacteria</taxon>
        <taxon>Halobacteriales</taxon>
        <taxon>Haladaptataceae</taxon>
        <taxon>Halorussus</taxon>
    </lineage>
</organism>
<keyword evidence="1" id="KW-1133">Transmembrane helix</keyword>
<keyword evidence="1" id="KW-0472">Membrane</keyword>
<evidence type="ECO:0000313" key="2">
    <source>
        <dbReference type="EMBL" id="MFC4826377.1"/>
    </source>
</evidence>
<keyword evidence="1" id="KW-0812">Transmembrane</keyword>
<evidence type="ECO:0000313" key="3">
    <source>
        <dbReference type="Proteomes" id="UP001595945"/>
    </source>
</evidence>